<comment type="caution">
    <text evidence="2">The sequence shown here is derived from an EMBL/GenBank/DDBJ whole genome shotgun (WGS) entry which is preliminary data.</text>
</comment>
<protein>
    <submittedName>
        <fullName evidence="2">Uncharacterized protein</fullName>
    </submittedName>
</protein>
<feature type="signal peptide" evidence="1">
    <location>
        <begin position="1"/>
        <end position="20"/>
    </location>
</feature>
<evidence type="ECO:0000313" key="3">
    <source>
        <dbReference type="Proteomes" id="UP000247903"/>
    </source>
</evidence>
<feature type="chain" id="PRO_5016005461" evidence="1">
    <location>
        <begin position="21"/>
        <end position="207"/>
    </location>
</feature>
<name>A0A2V4BRN0_9FLAO</name>
<dbReference type="EMBL" id="QJHK01000005">
    <property type="protein sequence ID" value="PXY41232.1"/>
    <property type="molecule type" value="Genomic_DNA"/>
</dbReference>
<evidence type="ECO:0000256" key="1">
    <source>
        <dbReference type="SAM" id="SignalP"/>
    </source>
</evidence>
<accession>A0A2V4BRN0</accession>
<proteinExistence type="predicted"/>
<organism evidence="2 3">
    <name type="scientific">Flavobacterium cheongpyeongense</name>
    <dbReference type="NCBI Taxonomy" id="2212651"/>
    <lineage>
        <taxon>Bacteria</taxon>
        <taxon>Pseudomonadati</taxon>
        <taxon>Bacteroidota</taxon>
        <taxon>Flavobacteriia</taxon>
        <taxon>Flavobacteriales</taxon>
        <taxon>Flavobacteriaceae</taxon>
        <taxon>Flavobacterium</taxon>
    </lineage>
</organism>
<dbReference type="Proteomes" id="UP000247903">
    <property type="component" value="Unassembled WGS sequence"/>
</dbReference>
<reference evidence="2 3" key="1">
    <citation type="submission" date="2018-05" db="EMBL/GenBank/DDBJ databases">
        <title>Flavobacterium sp. strain IMCC34759, incomplete genome.</title>
        <authorList>
            <person name="Joung Y."/>
            <person name="Cho J."/>
        </authorList>
    </citation>
    <scope>NUCLEOTIDE SEQUENCE [LARGE SCALE GENOMIC DNA]</scope>
    <source>
        <strain evidence="2 3">IMCC34759</strain>
    </source>
</reference>
<gene>
    <name evidence="2" type="ORF">DMB65_07450</name>
</gene>
<evidence type="ECO:0000313" key="2">
    <source>
        <dbReference type="EMBL" id="PXY41232.1"/>
    </source>
</evidence>
<sequence>MNLRLFFLLIFLSLSIPFFSQTLNNQKTTSINKENQSKAIQNTYIKILWLDKNNTIQLNENYIKTLTNQQRAALGYIVTFIGNECYWDGDKKTDESNLKCKLLTALNLGYQCSETHLSFLKEWFKEDKKVLEDLQDCEKKESSAKIRDQLIELKMVTSQNTIKIIYSAIGVDMIHSKNWKWTEESTYSFTKSEIKQTDRENIDGSFQ</sequence>
<keyword evidence="1" id="KW-0732">Signal</keyword>
<dbReference type="OrthoDB" id="770076at2"/>
<dbReference type="AlphaFoldDB" id="A0A2V4BRN0"/>
<keyword evidence="3" id="KW-1185">Reference proteome</keyword>